<evidence type="ECO:0000256" key="1">
    <source>
        <dbReference type="ARBA" id="ARBA00004141"/>
    </source>
</evidence>
<comment type="caution">
    <text evidence="8">The sequence shown here is derived from an EMBL/GenBank/DDBJ whole genome shotgun (WGS) entry which is preliminary data.</text>
</comment>
<comment type="subcellular location">
    <subcellularLocation>
        <location evidence="1 6">Membrane</location>
        <topology evidence="1 6">Multi-pass membrane protein</topology>
    </subcellularLocation>
</comment>
<feature type="non-terminal residue" evidence="8">
    <location>
        <position position="1"/>
    </location>
</feature>
<evidence type="ECO:0000313" key="8">
    <source>
        <dbReference type="EMBL" id="CAH3156987.1"/>
    </source>
</evidence>
<evidence type="ECO:0000256" key="4">
    <source>
        <dbReference type="ARBA" id="ARBA00022989"/>
    </source>
</evidence>
<evidence type="ECO:0000256" key="3">
    <source>
        <dbReference type="ARBA" id="ARBA00022692"/>
    </source>
</evidence>
<protein>
    <recommendedName>
        <fullName evidence="6">Amino acid transporter</fullName>
    </recommendedName>
</protein>
<proteinExistence type="inferred from homology"/>
<evidence type="ECO:0000256" key="2">
    <source>
        <dbReference type="ARBA" id="ARBA00022448"/>
    </source>
</evidence>
<dbReference type="PANTHER" id="PTHR11958:SF63">
    <property type="entry name" value="AMINO ACID TRANSPORTER"/>
    <property type="match status" value="1"/>
</dbReference>
<dbReference type="PANTHER" id="PTHR11958">
    <property type="entry name" value="SODIUM/DICARBOXYLATE SYMPORTER-RELATED"/>
    <property type="match status" value="1"/>
</dbReference>
<accession>A0ABN8Q5E4</accession>
<gene>
    <name evidence="8" type="ORF">PLOB_00002027</name>
</gene>
<keyword evidence="2 6" id="KW-0813">Transport</keyword>
<dbReference type="EMBL" id="CALNXK010000106">
    <property type="protein sequence ID" value="CAH3156987.1"/>
    <property type="molecule type" value="Genomic_DNA"/>
</dbReference>
<keyword evidence="6" id="KW-0769">Symport</keyword>
<evidence type="ECO:0000256" key="6">
    <source>
        <dbReference type="RuleBase" id="RU361216"/>
    </source>
</evidence>
<dbReference type="Pfam" id="PF00375">
    <property type="entry name" value="SDF"/>
    <property type="match status" value="1"/>
</dbReference>
<evidence type="ECO:0000313" key="9">
    <source>
        <dbReference type="Proteomes" id="UP001159405"/>
    </source>
</evidence>
<evidence type="ECO:0000256" key="7">
    <source>
        <dbReference type="SAM" id="MobiDB-lite"/>
    </source>
</evidence>
<dbReference type="SUPFAM" id="SSF118215">
    <property type="entry name" value="Proton glutamate symport protein"/>
    <property type="match status" value="1"/>
</dbReference>
<evidence type="ECO:0000256" key="5">
    <source>
        <dbReference type="ARBA" id="ARBA00023136"/>
    </source>
</evidence>
<organism evidence="8 9">
    <name type="scientific">Porites lobata</name>
    <dbReference type="NCBI Taxonomy" id="104759"/>
    <lineage>
        <taxon>Eukaryota</taxon>
        <taxon>Metazoa</taxon>
        <taxon>Cnidaria</taxon>
        <taxon>Anthozoa</taxon>
        <taxon>Hexacorallia</taxon>
        <taxon>Scleractinia</taxon>
        <taxon>Fungiina</taxon>
        <taxon>Poritidae</taxon>
        <taxon>Porites</taxon>
    </lineage>
</organism>
<sequence>LFHSSLTSTAVSIGAAGIPQAGLVTMVIVLQAVGLPTDYIALLFSVDVLLDRLRGIVNIMGDSYGAAIVEHLSRNDLLQLEFESRDPMSEQLVDLGTRFTPKCDVYGRVTVQARDDENANERLMDKERSFDENLDDDKPRLTETTF</sequence>
<dbReference type="Proteomes" id="UP001159405">
    <property type="component" value="Unassembled WGS sequence"/>
</dbReference>
<comment type="similarity">
    <text evidence="6">Belongs to the dicarboxylate/amino acid:cation symporter (DAACS) (TC 2.A.23) family.</text>
</comment>
<keyword evidence="9" id="KW-1185">Reference proteome</keyword>
<dbReference type="Gene3D" id="1.10.3860.10">
    <property type="entry name" value="Sodium:dicarboxylate symporter"/>
    <property type="match status" value="1"/>
</dbReference>
<dbReference type="InterPro" id="IPR001991">
    <property type="entry name" value="Na-dicarboxylate_symporter"/>
</dbReference>
<dbReference type="InterPro" id="IPR036458">
    <property type="entry name" value="Na:dicarbo_symporter_sf"/>
</dbReference>
<dbReference type="InterPro" id="IPR050746">
    <property type="entry name" value="DAACS"/>
</dbReference>
<feature type="region of interest" description="Disordered" evidence="7">
    <location>
        <begin position="117"/>
        <end position="146"/>
    </location>
</feature>
<name>A0ABN8Q5E4_9CNID</name>
<keyword evidence="5" id="KW-0472">Membrane</keyword>
<keyword evidence="3" id="KW-0812">Transmembrane</keyword>
<reference evidence="8 9" key="1">
    <citation type="submission" date="2022-05" db="EMBL/GenBank/DDBJ databases">
        <authorList>
            <consortium name="Genoscope - CEA"/>
            <person name="William W."/>
        </authorList>
    </citation>
    <scope>NUCLEOTIDE SEQUENCE [LARGE SCALE GENOMIC DNA]</scope>
</reference>
<keyword evidence="4" id="KW-1133">Transmembrane helix</keyword>